<feature type="region of interest" description="Disordered" evidence="1">
    <location>
        <begin position="119"/>
        <end position="144"/>
    </location>
</feature>
<dbReference type="InterPro" id="IPR053729">
    <property type="entry name" value="MAD2L1BP_domain_sf"/>
</dbReference>
<organism evidence="2 3">
    <name type="scientific">Ustilago trichophora</name>
    <dbReference type="NCBI Taxonomy" id="86804"/>
    <lineage>
        <taxon>Eukaryota</taxon>
        <taxon>Fungi</taxon>
        <taxon>Dikarya</taxon>
        <taxon>Basidiomycota</taxon>
        <taxon>Ustilaginomycotina</taxon>
        <taxon>Ustilaginomycetes</taxon>
        <taxon>Ustilaginales</taxon>
        <taxon>Ustilaginaceae</taxon>
        <taxon>Ustilago</taxon>
    </lineage>
</organism>
<dbReference type="OrthoDB" id="3366946at2759"/>
<keyword evidence="3" id="KW-1185">Reference proteome</keyword>
<accession>A0A5C3EGK4</accession>
<evidence type="ECO:0000313" key="3">
    <source>
        <dbReference type="Proteomes" id="UP000324022"/>
    </source>
</evidence>
<protein>
    <submittedName>
        <fullName evidence="2">Uncharacterized protein</fullName>
    </submittedName>
</protein>
<sequence length="596" mass="65166">MASHPPQPQYMRQPPRRAGSRCSHSTRLDLPQLELGSNMTLQLTHERNGLLLQYAQSSTFSNRNRILRALQNSNVDLTKAQACGHCIQLTARLTESLLHHLLFAKGQLPEPVSLLRKRRQLATSNNQASLSQRSTSNSTRTRKQDKLLRKLDQLRFHLQDAANHLAHFAHNSGEGPSRRPYSAPLEQIAPNDVRLLVVMGASATMPREVFVLDLIQAVGRCTTTDDALQGLGDLQGQDSSMGPDAQSADQDVSSQLAQLLAYTSDDHRDAARNKTSTNWERKLVRLLVSDQRLEPFFGCPLAPTKMHLFLSAPTSFRCPGWSARHHLDFDLDRLCESSRADQFDLPTTSPDTSMSSPSGPTARSLKRAPSSPLHSPENTRWSKSACESSSSVADSWQEDDASDHLGESSISSVSDDSRPSSAAEKPWHIGGGDAASLADGWLPRCSSPLATAPHLQSVDTSRTGSSLGSSTVYGHDSHDVAVESSQEMVTECSSVHDIDLGVRRRSREPKAGSLLSRNLLTGNRSRHRSCPASDSGSVRSIASSLKRAPRCAGLQINFTDPEKAVAEPVKSRGTAVHQAGLERCWFQCEAVLEGFR</sequence>
<feature type="compositionally biased region" description="Low complexity" evidence="1">
    <location>
        <begin position="382"/>
        <end position="395"/>
    </location>
</feature>
<evidence type="ECO:0000256" key="1">
    <source>
        <dbReference type="SAM" id="MobiDB-lite"/>
    </source>
</evidence>
<dbReference type="InterPro" id="IPR009511">
    <property type="entry name" value="MAD1/Cdc20-bound-Mad2-bd"/>
</dbReference>
<dbReference type="Gene3D" id="3.30.900.20">
    <property type="match status" value="1"/>
</dbReference>
<dbReference type="GO" id="GO:0007096">
    <property type="term" value="P:regulation of exit from mitosis"/>
    <property type="evidence" value="ECO:0007669"/>
    <property type="project" value="InterPro"/>
</dbReference>
<dbReference type="AlphaFoldDB" id="A0A5C3EGK4"/>
<dbReference type="GO" id="GO:0005634">
    <property type="term" value="C:nucleus"/>
    <property type="evidence" value="ECO:0007669"/>
    <property type="project" value="InterPro"/>
</dbReference>
<name>A0A5C3EGK4_9BASI</name>
<dbReference type="Proteomes" id="UP000324022">
    <property type="component" value="Unassembled WGS sequence"/>
</dbReference>
<feature type="compositionally biased region" description="Polar residues" evidence="1">
    <location>
        <begin position="372"/>
        <end position="381"/>
    </location>
</feature>
<feature type="region of interest" description="Disordered" evidence="1">
    <location>
        <begin position="230"/>
        <end position="249"/>
    </location>
</feature>
<evidence type="ECO:0000313" key="2">
    <source>
        <dbReference type="EMBL" id="SPO28867.1"/>
    </source>
</evidence>
<dbReference type="EMBL" id="OOIN01000025">
    <property type="protein sequence ID" value="SPO28867.1"/>
    <property type="molecule type" value="Genomic_DNA"/>
</dbReference>
<gene>
    <name evidence="2" type="ORF">UTRI_05091_B</name>
</gene>
<feature type="region of interest" description="Disordered" evidence="1">
    <location>
        <begin position="1"/>
        <end position="23"/>
    </location>
</feature>
<feature type="compositionally biased region" description="Low complexity" evidence="1">
    <location>
        <begin position="346"/>
        <end position="361"/>
    </location>
</feature>
<feature type="compositionally biased region" description="Low complexity" evidence="1">
    <location>
        <begin position="129"/>
        <end position="139"/>
    </location>
</feature>
<feature type="region of interest" description="Disordered" evidence="1">
    <location>
        <begin position="342"/>
        <end position="431"/>
    </location>
</feature>
<dbReference type="PANTHER" id="PTHR15681:SF1">
    <property type="entry name" value="MAD2L1-BINDING PROTEIN"/>
    <property type="match status" value="1"/>
</dbReference>
<reference evidence="2 3" key="1">
    <citation type="submission" date="2018-03" db="EMBL/GenBank/DDBJ databases">
        <authorList>
            <person name="Guldener U."/>
        </authorList>
    </citation>
    <scope>NUCLEOTIDE SEQUENCE [LARGE SCALE GENOMIC DNA]</scope>
    <source>
        <strain evidence="2 3">NBRC100155</strain>
    </source>
</reference>
<proteinExistence type="predicted"/>
<dbReference type="PANTHER" id="PTHR15681">
    <property type="entry name" value="MAD2L1-BINDING PROTEIN"/>
    <property type="match status" value="1"/>
</dbReference>